<feature type="region of interest" description="Disordered" evidence="1">
    <location>
        <begin position="1"/>
        <end position="25"/>
    </location>
</feature>
<feature type="compositionally biased region" description="Basic and acidic residues" evidence="1">
    <location>
        <begin position="7"/>
        <end position="25"/>
    </location>
</feature>
<dbReference type="PhylomeDB" id="A0A0G4GYR5"/>
<evidence type="ECO:0000313" key="2">
    <source>
        <dbReference type="EMBL" id="CEM36339.1"/>
    </source>
</evidence>
<dbReference type="SUPFAM" id="SSF52047">
    <property type="entry name" value="RNI-like"/>
    <property type="match status" value="1"/>
</dbReference>
<accession>A0A0G4GYR5</accession>
<dbReference type="EMBL" id="CDMZ01001694">
    <property type="protein sequence ID" value="CEM36339.1"/>
    <property type="molecule type" value="Genomic_DNA"/>
</dbReference>
<gene>
    <name evidence="2" type="ORF">Cvel_23956</name>
</gene>
<reference evidence="2" key="1">
    <citation type="submission" date="2014-11" db="EMBL/GenBank/DDBJ databases">
        <authorList>
            <person name="Otto D Thomas"/>
            <person name="Naeem Raeece"/>
        </authorList>
    </citation>
    <scope>NUCLEOTIDE SEQUENCE</scope>
</reference>
<organism evidence="2">
    <name type="scientific">Chromera velia CCMP2878</name>
    <dbReference type="NCBI Taxonomy" id="1169474"/>
    <lineage>
        <taxon>Eukaryota</taxon>
        <taxon>Sar</taxon>
        <taxon>Alveolata</taxon>
        <taxon>Colpodellida</taxon>
        <taxon>Chromeraceae</taxon>
        <taxon>Chromera</taxon>
    </lineage>
</organism>
<dbReference type="AlphaFoldDB" id="A0A0G4GYR5"/>
<dbReference type="VEuPathDB" id="CryptoDB:Cvel_23956"/>
<dbReference type="InterPro" id="IPR032675">
    <property type="entry name" value="LRR_dom_sf"/>
</dbReference>
<proteinExistence type="predicted"/>
<sequence>MPQGSQERSEPTDDSESSKIPEESRDSRWRQRVLCSLRQSSYFDLWRAVEETARGGEAEGAVPHPFSTSSCAWCGRLLRECLDEWASLCAGLHCRSVQTVIRLGQETGKATSEGMRVEGDVCDGEGEREEDPESASASPLLVTFRCLHEALLSTRWRLGSDRSIFYLAFTGAFALVEVSDLARFVGMGGQACARQILEEFFPSLHVSRQKLLEILESEPGGGEGFVPEVFCLSYGWHAKGNPDPTRSLCSAIAQIPEFDCDHAWEEGVKLRKDRGDQDSTTMSSEFDTFSCSHAASGLTPFLSWLSSHFQTRSLSAEDHGHFLFWDFLSLHQRLPHRDRTPIEKRAFRSGLSHVSTLYGNEATRMVRFAQMPPAHPSVTNRTPYTHRGWTVFESRVAGLKRQAVARTVQIGSLPPDFLSLPLSPPDFTSLLDQHHDNGEEVIRFSNGFEDRPRLKRFYERYFAEAFGKKKTLSLARSRCVTEREATQLASALLWAASHSPGPDGCLIKTVELGDCEMSRLAVCRLLSAAAELPSLRVLRLPEEWKSVKPEDRVLTDETLQGLALLTSLTELQVCGPGVGDGTVALLSEHLSSLQSLSLRHASASARSLMSLVRLRRLERIDLEETETTDELLSGLAKKLPLLTDIGVANTKVTEKGLVSLLEAENLESLCLCRHSQEAAFIFAETTLRERFPDFEIEDRGGPSLLFC</sequence>
<evidence type="ECO:0000256" key="1">
    <source>
        <dbReference type="SAM" id="MobiDB-lite"/>
    </source>
</evidence>
<dbReference type="Gene3D" id="3.80.10.10">
    <property type="entry name" value="Ribonuclease Inhibitor"/>
    <property type="match status" value="1"/>
</dbReference>
<name>A0A0G4GYR5_9ALVE</name>
<protein>
    <submittedName>
        <fullName evidence="2">Uncharacterized protein</fullName>
    </submittedName>
</protein>